<reference evidence="1 2" key="1">
    <citation type="journal article" date="2015" name="Stand. Genomic Sci.">
        <title>Genomic Encyclopedia of Bacterial and Archaeal Type Strains, Phase III: the genomes of soil and plant-associated and newly described type strains.</title>
        <authorList>
            <person name="Whitman W.B."/>
            <person name="Woyke T."/>
            <person name="Klenk H.P."/>
            <person name="Zhou Y."/>
            <person name="Lilburn T.G."/>
            <person name="Beck B.J."/>
            <person name="De Vos P."/>
            <person name="Vandamme P."/>
            <person name="Eisen J.A."/>
            <person name="Garrity G."/>
            <person name="Hugenholtz P."/>
            <person name="Kyrpides N.C."/>
        </authorList>
    </citation>
    <scope>NUCLEOTIDE SEQUENCE [LARGE SCALE GENOMIC DNA]</scope>
    <source>
        <strain evidence="1 2">CV53</strain>
    </source>
</reference>
<accession>A0A4R2BEX4</accession>
<evidence type="ECO:0000313" key="1">
    <source>
        <dbReference type="EMBL" id="TCN25508.1"/>
    </source>
</evidence>
<sequence>MMKLMNGKLVVDLAAFVPEEMNTQEFRNQFQSYIQASLKLIMPDGSERELEIGEIISEDVQAYDMETGVIIQVADADLTI</sequence>
<dbReference type="RefSeq" id="WP_132005326.1">
    <property type="nucleotide sequence ID" value="NZ_JABUHM010000003.1"/>
</dbReference>
<dbReference type="EMBL" id="SLVV01000005">
    <property type="protein sequence ID" value="TCN25508.1"/>
    <property type="molecule type" value="Genomic_DNA"/>
</dbReference>
<comment type="caution">
    <text evidence="1">The sequence shown here is derived from an EMBL/GenBank/DDBJ whole genome shotgun (WGS) entry which is preliminary data.</text>
</comment>
<dbReference type="AlphaFoldDB" id="A0A4R2BEX4"/>
<evidence type="ECO:0000313" key="2">
    <source>
        <dbReference type="Proteomes" id="UP000295689"/>
    </source>
</evidence>
<keyword evidence="2" id="KW-1185">Reference proteome</keyword>
<protein>
    <submittedName>
        <fullName evidence="1">Uncharacterized protein</fullName>
    </submittedName>
</protein>
<name>A0A4R2BEX4_9BACI</name>
<gene>
    <name evidence="1" type="ORF">EV146_105165</name>
</gene>
<organism evidence="1 2">
    <name type="scientific">Mesobacillus foraminis</name>
    <dbReference type="NCBI Taxonomy" id="279826"/>
    <lineage>
        <taxon>Bacteria</taxon>
        <taxon>Bacillati</taxon>
        <taxon>Bacillota</taxon>
        <taxon>Bacilli</taxon>
        <taxon>Bacillales</taxon>
        <taxon>Bacillaceae</taxon>
        <taxon>Mesobacillus</taxon>
    </lineage>
</organism>
<dbReference type="Proteomes" id="UP000295689">
    <property type="component" value="Unassembled WGS sequence"/>
</dbReference>
<proteinExistence type="predicted"/>